<evidence type="ECO:0000256" key="9">
    <source>
        <dbReference type="ARBA" id="ARBA00022982"/>
    </source>
</evidence>
<evidence type="ECO:0000256" key="7">
    <source>
        <dbReference type="ARBA" id="ARBA00022692"/>
    </source>
</evidence>
<dbReference type="PANTHER" id="PTHR11435:SF1">
    <property type="entry name" value="NADH-UBIQUINONE OXIDOREDUCTASE CHAIN 6"/>
    <property type="match status" value="1"/>
</dbReference>
<keyword evidence="7 15" id="KW-0812">Transmembrane</keyword>
<feature type="transmembrane region" description="Helical" evidence="15">
    <location>
        <begin position="71"/>
        <end position="93"/>
    </location>
</feature>
<evidence type="ECO:0000256" key="8">
    <source>
        <dbReference type="ARBA" id="ARBA00022967"/>
    </source>
</evidence>
<accession>A0A2P1H8J5</accession>
<evidence type="ECO:0000256" key="12">
    <source>
        <dbReference type="ARBA" id="ARBA00023128"/>
    </source>
</evidence>
<keyword evidence="9 15" id="KW-0249">Electron transport</keyword>
<keyword evidence="8 15" id="KW-1278">Translocase</keyword>
<evidence type="ECO:0000256" key="1">
    <source>
        <dbReference type="ARBA" id="ARBA00004225"/>
    </source>
</evidence>
<dbReference type="EC" id="7.1.1.2" evidence="3 15"/>
<evidence type="ECO:0000256" key="4">
    <source>
        <dbReference type="ARBA" id="ARBA00021095"/>
    </source>
</evidence>
<dbReference type="EMBL" id="MG882189">
    <property type="protein sequence ID" value="AVN67852.1"/>
    <property type="molecule type" value="Genomic_DNA"/>
</dbReference>
<keyword evidence="12 15" id="KW-0496">Mitochondrion</keyword>
<dbReference type="AlphaFoldDB" id="A0A2P1H8J5"/>
<geneLocation type="mitochondrion" evidence="16"/>
<dbReference type="Pfam" id="PF00499">
    <property type="entry name" value="Oxidored_q3"/>
    <property type="match status" value="1"/>
</dbReference>
<evidence type="ECO:0000256" key="3">
    <source>
        <dbReference type="ARBA" id="ARBA00012944"/>
    </source>
</evidence>
<dbReference type="GO" id="GO:0008137">
    <property type="term" value="F:NADH dehydrogenase (ubiquinone) activity"/>
    <property type="evidence" value="ECO:0007669"/>
    <property type="project" value="UniProtKB-UniRule"/>
</dbReference>
<evidence type="ECO:0000256" key="11">
    <source>
        <dbReference type="ARBA" id="ARBA00023027"/>
    </source>
</evidence>
<dbReference type="InterPro" id="IPR050269">
    <property type="entry name" value="ComplexI_Subunit6"/>
</dbReference>
<gene>
    <name evidence="16" type="primary">nad6</name>
</gene>
<feature type="transmembrane region" description="Helical" evidence="15">
    <location>
        <begin position="127"/>
        <end position="147"/>
    </location>
</feature>
<reference evidence="16" key="1">
    <citation type="journal article" date="2018" name="Mol. Biol. Evol.">
        <title>Transoceanic dispersal and plate tectonics shaped global cockroach distributions: evidence from mitochondrial phylogenomics.</title>
        <authorList>
            <person name="Bourguignon T."/>
            <person name="Qian T."/>
            <person name="Ho S.Y.W."/>
            <person name="Juna F."/>
            <person name="Wang Z."/>
            <person name="Arab D.A."/>
            <person name="Cameron S.L."/>
            <person name="Walker J."/>
            <person name="Rentz D."/>
            <person name="Evans T.A."/>
            <person name="Lo N."/>
        </authorList>
    </citation>
    <scope>NUCLEOTIDE SEQUENCE</scope>
</reference>
<evidence type="ECO:0000256" key="14">
    <source>
        <dbReference type="ARBA" id="ARBA00049551"/>
    </source>
</evidence>
<evidence type="ECO:0000313" key="16">
    <source>
        <dbReference type="EMBL" id="AVN67852.1"/>
    </source>
</evidence>
<keyword evidence="6 15" id="KW-0679">Respiratory chain</keyword>
<organism evidence="16">
    <name type="scientific">Polyphaga aegyptiaca</name>
    <name type="common">Egyptian desert roach</name>
    <dbReference type="NCBI Taxonomy" id="7085"/>
    <lineage>
        <taxon>Eukaryota</taxon>
        <taxon>Metazoa</taxon>
        <taxon>Ecdysozoa</taxon>
        <taxon>Arthropoda</taxon>
        <taxon>Hexapoda</taxon>
        <taxon>Insecta</taxon>
        <taxon>Pterygota</taxon>
        <taxon>Neoptera</taxon>
        <taxon>Polyneoptera</taxon>
        <taxon>Dictyoptera</taxon>
        <taxon>Blattodea</taxon>
        <taxon>Corydioidea</taxon>
        <taxon>Corydiidae</taxon>
        <taxon>Polyphaga</taxon>
    </lineage>
</organism>
<keyword evidence="13 15" id="KW-0472">Membrane</keyword>
<keyword evidence="10 15" id="KW-1133">Transmembrane helix</keyword>
<protein>
    <recommendedName>
        <fullName evidence="4 15">NADH-ubiquinone oxidoreductase chain 6</fullName>
        <ecNumber evidence="3 15">7.1.1.2</ecNumber>
    </recommendedName>
</protein>
<proteinExistence type="inferred from homology"/>
<comment type="similarity">
    <text evidence="2 15">Belongs to the complex I subunit 6 family.</text>
</comment>
<evidence type="ECO:0000256" key="15">
    <source>
        <dbReference type="RuleBase" id="RU004430"/>
    </source>
</evidence>
<evidence type="ECO:0000256" key="2">
    <source>
        <dbReference type="ARBA" id="ARBA00005698"/>
    </source>
</evidence>
<keyword evidence="5 15" id="KW-0813">Transport</keyword>
<keyword evidence="15" id="KW-0830">Ubiquinone</keyword>
<evidence type="ECO:0000256" key="13">
    <source>
        <dbReference type="ARBA" id="ARBA00023136"/>
    </source>
</evidence>
<sequence length="158" mass="18139">MILSIMTSIMFMYTNHPLTMGLTLLMQTIIICITSGMLTQTFWFSYILFLIFLGGMLVLFIYVTSLTPNEMFHLSTTMILMMMATVSLTFLSINLPLNNMDMMTHKFLMENEITPSLTKLYNKPNNMITILLATYLFLTLITVVKITNISKGPLRSMY</sequence>
<feature type="transmembrane region" description="Helical" evidence="15">
    <location>
        <begin position="44"/>
        <end position="64"/>
    </location>
</feature>
<comment type="subcellular location">
    <subcellularLocation>
        <location evidence="1 15">Mitochondrion membrane</location>
        <topology evidence="1 15">Multi-pass membrane protein</topology>
    </subcellularLocation>
</comment>
<name>A0A2P1H8J5_POLAY</name>
<comment type="function">
    <text evidence="15">Core subunit of the mitochondrial membrane respiratory chain NADH dehydrogenase (Complex I) which catalyzes electron transfer from NADH through the respiratory chain, using ubiquinone as an electron acceptor. Essential for the catalytic activity and assembly of complex I.</text>
</comment>
<dbReference type="InterPro" id="IPR001457">
    <property type="entry name" value="NADH_UbQ/plastoQ_OxRdtase_su6"/>
</dbReference>
<evidence type="ECO:0000256" key="10">
    <source>
        <dbReference type="ARBA" id="ARBA00022989"/>
    </source>
</evidence>
<keyword evidence="11 15" id="KW-0520">NAD</keyword>
<dbReference type="GO" id="GO:0031966">
    <property type="term" value="C:mitochondrial membrane"/>
    <property type="evidence" value="ECO:0007669"/>
    <property type="project" value="UniProtKB-SubCell"/>
</dbReference>
<feature type="transmembrane region" description="Helical" evidence="15">
    <location>
        <begin position="20"/>
        <end position="38"/>
    </location>
</feature>
<comment type="catalytic activity">
    <reaction evidence="14 15">
        <text>a ubiquinone + NADH + 5 H(+)(in) = a ubiquinol + NAD(+) + 4 H(+)(out)</text>
        <dbReference type="Rhea" id="RHEA:29091"/>
        <dbReference type="Rhea" id="RHEA-COMP:9565"/>
        <dbReference type="Rhea" id="RHEA-COMP:9566"/>
        <dbReference type="ChEBI" id="CHEBI:15378"/>
        <dbReference type="ChEBI" id="CHEBI:16389"/>
        <dbReference type="ChEBI" id="CHEBI:17976"/>
        <dbReference type="ChEBI" id="CHEBI:57540"/>
        <dbReference type="ChEBI" id="CHEBI:57945"/>
        <dbReference type="EC" id="7.1.1.2"/>
    </reaction>
</comment>
<evidence type="ECO:0000256" key="6">
    <source>
        <dbReference type="ARBA" id="ARBA00022660"/>
    </source>
</evidence>
<evidence type="ECO:0000256" key="5">
    <source>
        <dbReference type="ARBA" id="ARBA00022448"/>
    </source>
</evidence>
<dbReference type="PANTHER" id="PTHR11435">
    <property type="entry name" value="NADH UBIQUINONE OXIDOREDUCTASE SUBUNIT ND6"/>
    <property type="match status" value="1"/>
</dbReference>